<keyword evidence="3" id="KW-1185">Reference proteome</keyword>
<dbReference type="Pfam" id="PF13604">
    <property type="entry name" value="AAA_30"/>
    <property type="match status" value="1"/>
</dbReference>
<name>A0A2V1IXG7_9BACT</name>
<gene>
    <name evidence="2" type="ORF">C5O25_00550</name>
</gene>
<keyword evidence="2" id="KW-0540">Nuclease</keyword>
<evidence type="ECO:0000313" key="2">
    <source>
        <dbReference type="EMBL" id="PWB09729.1"/>
    </source>
</evidence>
<evidence type="ECO:0000259" key="1">
    <source>
        <dbReference type="Pfam" id="PF13538"/>
    </source>
</evidence>
<comment type="caution">
    <text evidence="2">The sequence shown here is derived from an EMBL/GenBank/DDBJ whole genome shotgun (WGS) entry which is preliminary data.</text>
</comment>
<dbReference type="EMBL" id="PUBV01000001">
    <property type="protein sequence ID" value="PWB09729.1"/>
    <property type="molecule type" value="Genomic_DNA"/>
</dbReference>
<sequence>MNIDEFAESILLNLPYVPNNQQVQLIAALARFCSPLMPSDAVFLLNGYAGTGKTSVTGALVRALRDARIPVVLLAPTGRAAKVFSKFAGLPATTIHRRIYRTDGTGLGFGTTEVADNNLTDGVFIVDEASMIGESQSAGDVRGSLLEDLLQYVYSGDGCRMILLGDVAQLPPVGCAESPAMNVARLKESGLRVTHAVMTEVVRQGAGSGILYNATWLRRAMRRDPLPEPQIRLKGFGDVVALPGEELQDQIERSYADAGIDDTIVITRSNRRATQFNAAIRASILGREEELCVGERLLVVKNNYLWSAKAKGLDFIANGDMAVVNRVNGTESKYGLRFADVSITMPDREVDLDCKICLDALNSDSPALGAEKAAQLLEGVINDPDRFASQTPMAYRLKASRSNPYLHALQVKYAYAVTCHKSQGGQWSDVYVDMGYVPPEAQGLDFYRWLYTSITRATGRLYLINPDIKTL</sequence>
<reference evidence="3" key="1">
    <citation type="submission" date="2018-02" db="EMBL/GenBank/DDBJ databases">
        <authorList>
            <person name="Clavel T."/>
            <person name="Strowig T."/>
        </authorList>
    </citation>
    <scope>NUCLEOTIDE SEQUENCE [LARGE SCALE GENOMIC DNA]</scope>
    <source>
        <strain evidence="3">DSM 100764</strain>
    </source>
</reference>
<keyword evidence="2" id="KW-0255">Endonuclease</keyword>
<dbReference type="CDD" id="cd17933">
    <property type="entry name" value="DEXSc_RecD-like"/>
    <property type="match status" value="1"/>
</dbReference>
<dbReference type="RefSeq" id="WP_107034781.1">
    <property type="nucleotide sequence ID" value="NZ_CAOMFE010000055.1"/>
</dbReference>
<dbReference type="Proteomes" id="UP000244925">
    <property type="component" value="Unassembled WGS sequence"/>
</dbReference>
<dbReference type="CDD" id="cd18809">
    <property type="entry name" value="SF1_C_RecD"/>
    <property type="match status" value="1"/>
</dbReference>
<protein>
    <submittedName>
        <fullName evidence="2">ATP-dependent endonuclease</fullName>
    </submittedName>
</protein>
<evidence type="ECO:0000313" key="3">
    <source>
        <dbReference type="Proteomes" id="UP000244925"/>
    </source>
</evidence>
<dbReference type="Gene3D" id="2.30.30.940">
    <property type="match status" value="1"/>
</dbReference>
<dbReference type="InterPro" id="IPR027417">
    <property type="entry name" value="P-loop_NTPase"/>
</dbReference>
<dbReference type="Pfam" id="PF13538">
    <property type="entry name" value="UvrD_C_2"/>
    <property type="match status" value="1"/>
</dbReference>
<accession>A0A2V1IXG7</accession>
<organism evidence="2 3">
    <name type="scientific">Paramuribaculum intestinale</name>
    <dbReference type="NCBI Taxonomy" id="2094151"/>
    <lineage>
        <taxon>Bacteria</taxon>
        <taxon>Pseudomonadati</taxon>
        <taxon>Bacteroidota</taxon>
        <taxon>Bacteroidia</taxon>
        <taxon>Bacteroidales</taxon>
        <taxon>Muribaculaceae</taxon>
        <taxon>Paramuribaculum</taxon>
    </lineage>
</organism>
<feature type="domain" description="UvrD-like helicase C-terminal" evidence="1">
    <location>
        <begin position="413"/>
        <end position="464"/>
    </location>
</feature>
<dbReference type="GO" id="GO:0004519">
    <property type="term" value="F:endonuclease activity"/>
    <property type="evidence" value="ECO:0007669"/>
    <property type="project" value="UniProtKB-KW"/>
</dbReference>
<dbReference type="SUPFAM" id="SSF52540">
    <property type="entry name" value="P-loop containing nucleoside triphosphate hydrolases"/>
    <property type="match status" value="1"/>
</dbReference>
<dbReference type="InterPro" id="IPR027785">
    <property type="entry name" value="UvrD-like_helicase_C"/>
</dbReference>
<proteinExistence type="predicted"/>
<dbReference type="Gene3D" id="3.40.50.300">
    <property type="entry name" value="P-loop containing nucleotide triphosphate hydrolases"/>
    <property type="match status" value="3"/>
</dbReference>
<dbReference type="AlphaFoldDB" id="A0A2V1IXG7"/>
<keyword evidence="2" id="KW-0378">Hydrolase</keyword>